<dbReference type="EMBL" id="AMFJ01000015">
    <property type="protein sequence ID" value="EKE30272.1"/>
    <property type="molecule type" value="Genomic_DNA"/>
</dbReference>
<reference evidence="8" key="1">
    <citation type="journal article" date="2012" name="Science">
        <title>Fermentation, hydrogen, and sulfur metabolism in multiple uncultivated bacterial phyla.</title>
        <authorList>
            <person name="Wrighton K.C."/>
            <person name="Thomas B.C."/>
            <person name="Sharon I."/>
            <person name="Miller C.S."/>
            <person name="Castelle C.J."/>
            <person name="VerBerkmoes N.C."/>
            <person name="Wilkins M.J."/>
            <person name="Hettich R.L."/>
            <person name="Lipton M.S."/>
            <person name="Williams K.H."/>
            <person name="Long P.E."/>
            <person name="Banfield J.F."/>
        </authorList>
    </citation>
    <scope>NUCLEOTIDE SEQUENCE [LARGE SCALE GENOMIC DNA]</scope>
</reference>
<evidence type="ECO:0000313" key="8">
    <source>
        <dbReference type="EMBL" id="EKE30272.1"/>
    </source>
</evidence>
<comment type="subcellular location">
    <subcellularLocation>
        <location evidence="1">Membrane</location>
        <topology evidence="1">Multi-pass membrane protein</topology>
    </subcellularLocation>
</comment>
<dbReference type="InterPro" id="IPR010920">
    <property type="entry name" value="LSM_dom_sf"/>
</dbReference>
<sequence>MKIRLVVWILLLIAVMLWYVYLKDYIVAITFFDWRYFDMVTFAISALIITYIITKIIDIVFSKIFNKYIKHDTIGRKMLPVINNITIIFIWAISIIMTINYLGFNVATLLTWAWIWWVIFALAWKEAASNLFGSFSLIFSKSFKPGDYIKIKWLEWTVEEITLSYTRLTDKKWNMLYIPNKNIITESIENLTQWKHRKTEIIFPLPLSISSKDLKKLLKSFEAFGDKSKKDWVIEDYKLIFDSLNATQNISFTFQSLTKADNVLLKKNVYLDLKNILDEQGISLSATA</sequence>
<gene>
    <name evidence="8" type="ORF">ACD_2C00015G0001</name>
</gene>
<dbReference type="Gene3D" id="1.10.287.1260">
    <property type="match status" value="1"/>
</dbReference>
<comment type="similarity">
    <text evidence="2">Belongs to the MscS (TC 1.A.23) family.</text>
</comment>
<dbReference type="Gene3D" id="2.30.30.60">
    <property type="match status" value="1"/>
</dbReference>
<keyword evidence="4 6" id="KW-1133">Transmembrane helix</keyword>
<dbReference type="SUPFAM" id="SSF50182">
    <property type="entry name" value="Sm-like ribonucleoproteins"/>
    <property type="match status" value="1"/>
</dbReference>
<feature type="transmembrane region" description="Helical" evidence="6">
    <location>
        <begin position="114"/>
        <end position="139"/>
    </location>
</feature>
<dbReference type="InterPro" id="IPR023408">
    <property type="entry name" value="MscS_beta-dom_sf"/>
</dbReference>
<dbReference type="AlphaFoldDB" id="K2G7D1"/>
<evidence type="ECO:0000256" key="1">
    <source>
        <dbReference type="ARBA" id="ARBA00004141"/>
    </source>
</evidence>
<dbReference type="PANTHER" id="PTHR30566:SF5">
    <property type="entry name" value="MECHANOSENSITIVE ION CHANNEL PROTEIN 1, MITOCHONDRIAL-RELATED"/>
    <property type="match status" value="1"/>
</dbReference>
<proteinExistence type="inferred from homology"/>
<name>K2G7D1_9BACT</name>
<dbReference type="GO" id="GO:0016020">
    <property type="term" value="C:membrane"/>
    <property type="evidence" value="ECO:0007669"/>
    <property type="project" value="UniProtKB-SubCell"/>
</dbReference>
<evidence type="ECO:0000256" key="4">
    <source>
        <dbReference type="ARBA" id="ARBA00022989"/>
    </source>
</evidence>
<evidence type="ECO:0000256" key="2">
    <source>
        <dbReference type="ARBA" id="ARBA00008017"/>
    </source>
</evidence>
<comment type="caution">
    <text evidence="8">The sequence shown here is derived from an EMBL/GenBank/DDBJ whole genome shotgun (WGS) entry which is preliminary data.</text>
</comment>
<organism evidence="8">
    <name type="scientific">uncultured bacterium</name>
    <name type="common">gcode 4</name>
    <dbReference type="NCBI Taxonomy" id="1234023"/>
    <lineage>
        <taxon>Bacteria</taxon>
        <taxon>environmental samples</taxon>
    </lineage>
</organism>
<evidence type="ECO:0000259" key="7">
    <source>
        <dbReference type="Pfam" id="PF00924"/>
    </source>
</evidence>
<dbReference type="InterPro" id="IPR006685">
    <property type="entry name" value="MscS_channel_2nd"/>
</dbReference>
<evidence type="ECO:0000256" key="6">
    <source>
        <dbReference type="SAM" id="Phobius"/>
    </source>
</evidence>
<feature type="transmembrane region" description="Helical" evidence="6">
    <location>
        <begin position="42"/>
        <end position="61"/>
    </location>
</feature>
<evidence type="ECO:0000256" key="5">
    <source>
        <dbReference type="ARBA" id="ARBA00023136"/>
    </source>
</evidence>
<dbReference type="GO" id="GO:0055085">
    <property type="term" value="P:transmembrane transport"/>
    <property type="evidence" value="ECO:0007669"/>
    <property type="project" value="InterPro"/>
</dbReference>
<evidence type="ECO:0000256" key="3">
    <source>
        <dbReference type="ARBA" id="ARBA00022692"/>
    </source>
</evidence>
<dbReference type="InterPro" id="IPR011014">
    <property type="entry name" value="MscS_channel_TM-2"/>
</dbReference>
<feature type="transmembrane region" description="Helical" evidence="6">
    <location>
        <begin position="5"/>
        <end position="22"/>
    </location>
</feature>
<protein>
    <recommendedName>
        <fullName evidence="7">Mechanosensitive ion channel MscS domain-containing protein</fullName>
    </recommendedName>
</protein>
<dbReference type="Pfam" id="PF00924">
    <property type="entry name" value="MS_channel_2nd"/>
    <property type="match status" value="1"/>
</dbReference>
<dbReference type="PANTHER" id="PTHR30566">
    <property type="entry name" value="YNAI-RELATED MECHANOSENSITIVE ION CHANNEL"/>
    <property type="match status" value="1"/>
</dbReference>
<accession>K2G7D1</accession>
<feature type="transmembrane region" description="Helical" evidence="6">
    <location>
        <begin position="81"/>
        <end position="102"/>
    </location>
</feature>
<keyword evidence="5 6" id="KW-0472">Membrane</keyword>
<keyword evidence="3 6" id="KW-0812">Transmembrane</keyword>
<dbReference type="SUPFAM" id="SSF82861">
    <property type="entry name" value="Mechanosensitive channel protein MscS (YggB), transmembrane region"/>
    <property type="match status" value="1"/>
</dbReference>
<feature type="domain" description="Mechanosensitive ion channel MscS" evidence="7">
    <location>
        <begin position="128"/>
        <end position="192"/>
    </location>
</feature>